<name>A0AAD6P6E1_9ROSI</name>
<keyword evidence="4" id="KW-1185">Reference proteome</keyword>
<comment type="similarity">
    <text evidence="1">Belongs to the UDP-glycosyltransferase family.</text>
</comment>
<keyword evidence="2" id="KW-0328">Glycosyltransferase</keyword>
<keyword evidence="2" id="KW-0808">Transferase</keyword>
<dbReference type="Gene3D" id="3.40.50.2000">
    <property type="entry name" value="Glycogen Phosphorylase B"/>
    <property type="match status" value="3"/>
</dbReference>
<organism evidence="3 4">
    <name type="scientific">Salix udensis</name>
    <dbReference type="NCBI Taxonomy" id="889485"/>
    <lineage>
        <taxon>Eukaryota</taxon>
        <taxon>Viridiplantae</taxon>
        <taxon>Streptophyta</taxon>
        <taxon>Embryophyta</taxon>
        <taxon>Tracheophyta</taxon>
        <taxon>Spermatophyta</taxon>
        <taxon>Magnoliopsida</taxon>
        <taxon>eudicotyledons</taxon>
        <taxon>Gunneridae</taxon>
        <taxon>Pentapetalae</taxon>
        <taxon>rosids</taxon>
        <taxon>fabids</taxon>
        <taxon>Malpighiales</taxon>
        <taxon>Salicaceae</taxon>
        <taxon>Saliceae</taxon>
        <taxon>Salix</taxon>
    </lineage>
</organism>
<dbReference type="PANTHER" id="PTHR48047:SF241">
    <property type="entry name" value="GLYCOSYLTRANSFERASE"/>
    <property type="match status" value="1"/>
</dbReference>
<protein>
    <submittedName>
        <fullName evidence="3">Uncharacterized protein</fullName>
    </submittedName>
</protein>
<accession>A0AAD6P6E1</accession>
<dbReference type="Proteomes" id="UP001162972">
    <property type="component" value="Chromosome 12"/>
</dbReference>
<sequence length="178" mass="19912">MNIDLYIHKNNNPAPLLLIGTMASQSHQLHFVLFPLIAQGHLIPMFDIARMLARHGVIVTIVTTRLNAKRFAIPLARAAESGLQIRALVVEVLKIGVSVGSQVTLKWGEEEKFGVLVKKEQVKNAVNSVMNVGEESEERRRRARELGKMANKAVEEEGSSYLSMKLLIEDIRKKTFAE</sequence>
<proteinExistence type="inferred from homology"/>
<gene>
    <name evidence="3" type="ORF">OIU84_001867</name>
</gene>
<evidence type="ECO:0000313" key="4">
    <source>
        <dbReference type="Proteomes" id="UP001162972"/>
    </source>
</evidence>
<dbReference type="SUPFAM" id="SSF53756">
    <property type="entry name" value="UDP-Glycosyltransferase/glycogen phosphorylase"/>
    <property type="match status" value="2"/>
</dbReference>
<evidence type="ECO:0000313" key="3">
    <source>
        <dbReference type="EMBL" id="KAJ6418587.1"/>
    </source>
</evidence>
<dbReference type="AlphaFoldDB" id="A0AAD6P6E1"/>
<evidence type="ECO:0000256" key="2">
    <source>
        <dbReference type="ARBA" id="ARBA00022676"/>
    </source>
</evidence>
<reference evidence="3 4" key="1">
    <citation type="journal article" date="2023" name="Int. J. Mol. Sci.">
        <title>De Novo Assembly and Annotation of 11 Diverse Shrub Willow (Salix) Genomes Reveals Novel Gene Organization in Sex-Linked Regions.</title>
        <authorList>
            <person name="Hyden B."/>
            <person name="Feng K."/>
            <person name="Yates T.B."/>
            <person name="Jawdy S."/>
            <person name="Cereghino C."/>
            <person name="Smart L.B."/>
            <person name="Muchero W."/>
        </authorList>
    </citation>
    <scope>NUCLEOTIDE SEQUENCE [LARGE SCALE GENOMIC DNA]</scope>
    <source>
        <tissue evidence="3">Shoot tip</tissue>
    </source>
</reference>
<comment type="caution">
    <text evidence="3">The sequence shown here is derived from an EMBL/GenBank/DDBJ whole genome shotgun (WGS) entry which is preliminary data.</text>
</comment>
<dbReference type="PANTHER" id="PTHR48047">
    <property type="entry name" value="GLYCOSYLTRANSFERASE"/>
    <property type="match status" value="1"/>
</dbReference>
<dbReference type="EMBL" id="JAPFFJ010000010">
    <property type="protein sequence ID" value="KAJ6418587.1"/>
    <property type="molecule type" value="Genomic_DNA"/>
</dbReference>
<dbReference type="GO" id="GO:0035251">
    <property type="term" value="F:UDP-glucosyltransferase activity"/>
    <property type="evidence" value="ECO:0007669"/>
    <property type="project" value="TreeGrafter"/>
</dbReference>
<evidence type="ECO:0000256" key="1">
    <source>
        <dbReference type="ARBA" id="ARBA00009995"/>
    </source>
</evidence>